<name>A0ACB8EDB6_9SAUR</name>
<organism evidence="1 2">
    <name type="scientific">Sphaerodactylus townsendi</name>
    <dbReference type="NCBI Taxonomy" id="933632"/>
    <lineage>
        <taxon>Eukaryota</taxon>
        <taxon>Metazoa</taxon>
        <taxon>Chordata</taxon>
        <taxon>Craniata</taxon>
        <taxon>Vertebrata</taxon>
        <taxon>Euteleostomi</taxon>
        <taxon>Lepidosauria</taxon>
        <taxon>Squamata</taxon>
        <taxon>Bifurcata</taxon>
        <taxon>Gekkota</taxon>
        <taxon>Sphaerodactylidae</taxon>
        <taxon>Sphaerodactylus</taxon>
    </lineage>
</organism>
<protein>
    <submittedName>
        <fullName evidence="1">Homeobox protein cut-like 1</fullName>
    </submittedName>
</protein>
<evidence type="ECO:0000313" key="1">
    <source>
        <dbReference type="EMBL" id="KAH7990395.1"/>
    </source>
</evidence>
<reference evidence="1" key="1">
    <citation type="submission" date="2021-08" db="EMBL/GenBank/DDBJ databases">
        <title>The first chromosome-level gecko genome reveals the dynamic sex chromosomes of Neotropical dwarf geckos (Sphaerodactylidae: Sphaerodactylus).</title>
        <authorList>
            <person name="Pinto B.J."/>
            <person name="Keating S.E."/>
            <person name="Gamble T."/>
        </authorList>
    </citation>
    <scope>NUCLEOTIDE SEQUENCE</scope>
    <source>
        <strain evidence="1">TG3544</strain>
    </source>
</reference>
<dbReference type="Proteomes" id="UP000827872">
    <property type="component" value="Linkage Group LG16"/>
</dbReference>
<accession>A0ACB8EDB6</accession>
<gene>
    <name evidence="1" type="primary">CUX1_4</name>
    <name evidence="1" type="ORF">K3G42_006815</name>
</gene>
<dbReference type="EMBL" id="CM037629">
    <property type="protein sequence ID" value="KAH7990395.1"/>
    <property type="molecule type" value="Genomic_DNA"/>
</dbReference>
<keyword evidence="2" id="KW-1185">Reference proteome</keyword>
<evidence type="ECO:0000313" key="2">
    <source>
        <dbReference type="Proteomes" id="UP000827872"/>
    </source>
</evidence>
<proteinExistence type="predicted"/>
<sequence>MSSSESVKSLTELVQQPCPAIETNKDSKLQESSEASTSDSQSTTPLPLSGHSSLSIQELVAMSPELDTYGITKRVKEVLTDNNLAPHISPENGGSHQRASAETLNCQAG</sequence>
<comment type="caution">
    <text evidence="1">The sequence shown here is derived from an EMBL/GenBank/DDBJ whole genome shotgun (WGS) entry which is preliminary data.</text>
</comment>